<dbReference type="PATRIC" id="fig|889306.3.peg.427"/>
<name>A0A0C2RP88_9BACL</name>
<evidence type="ECO:0000313" key="1">
    <source>
        <dbReference type="EMBL" id="KIL52055.1"/>
    </source>
</evidence>
<protein>
    <submittedName>
        <fullName evidence="1">Uncharacterized protein</fullName>
    </submittedName>
</protein>
<evidence type="ECO:0000313" key="2">
    <source>
        <dbReference type="Proteomes" id="UP000031938"/>
    </source>
</evidence>
<dbReference type="EMBL" id="JXRP01000006">
    <property type="protein sequence ID" value="KIL52055.1"/>
    <property type="molecule type" value="Genomic_DNA"/>
</dbReference>
<dbReference type="AlphaFoldDB" id="A0A0C2RP88"/>
<keyword evidence="2" id="KW-1185">Reference proteome</keyword>
<accession>A0A0C2RP88</accession>
<proteinExistence type="predicted"/>
<comment type="caution">
    <text evidence="1">The sequence shown here is derived from an EMBL/GenBank/DDBJ whole genome shotgun (WGS) entry which is preliminary data.</text>
</comment>
<gene>
    <name evidence="1" type="ORF">KP78_04250</name>
</gene>
<dbReference type="STRING" id="889306.KP78_04250"/>
<dbReference type="InterPro" id="IPR047676">
    <property type="entry name" value="FxLYD_dom"/>
</dbReference>
<dbReference type="NCBIfam" id="NF038353">
    <property type="entry name" value="FxLYD_dom"/>
    <property type="match status" value="1"/>
</dbReference>
<dbReference type="Proteomes" id="UP000031938">
    <property type="component" value="Unassembled WGS sequence"/>
</dbReference>
<organism evidence="1 2">
    <name type="scientific">Jeotgalibacillus soli</name>
    <dbReference type="NCBI Taxonomy" id="889306"/>
    <lineage>
        <taxon>Bacteria</taxon>
        <taxon>Bacillati</taxon>
        <taxon>Bacillota</taxon>
        <taxon>Bacilli</taxon>
        <taxon>Bacillales</taxon>
        <taxon>Caryophanaceae</taxon>
        <taxon>Jeotgalibacillus</taxon>
    </lineage>
</organism>
<sequence>MYEAWRNDQVLQWKADAESAAFKENWDEAIHLLEKASDSRPEYEALKDGLAAVKDAKILDQRIEILNERVKTGDFDYAQKELETIIYEIEDGGNELLFLLKKDLMDTRERLVVATVRRDLETSLSIQSLAGKLLQLSGLQGNEALLAREEVCNKIAAVAIDEAESKVKNAQFTSALNVIDHALGFAVNHKDLESFRVDVETARLDYQNAEYDRLEEAMKQAEEEDLYNRTEAVNILKWEVRPEEDGYIYLTGEVENQATRPISAVEITWGIYDREGTLLDESICHIEPAYLAPGERGEFSGSIQQSSAEGKVEITNITWYLE</sequence>
<reference evidence="1 2" key="1">
    <citation type="submission" date="2015-01" db="EMBL/GenBank/DDBJ databases">
        <title>Genome sequencing of Jeotgalibacillus soli.</title>
        <authorList>
            <person name="Goh K.M."/>
            <person name="Chan K.-G."/>
            <person name="Yaakop A.S."/>
            <person name="Ee R."/>
            <person name="Gan H.M."/>
            <person name="Chan C.S."/>
        </authorList>
    </citation>
    <scope>NUCLEOTIDE SEQUENCE [LARGE SCALE GENOMIC DNA]</scope>
    <source>
        <strain evidence="1 2">P9</strain>
    </source>
</reference>